<dbReference type="PRINTS" id="PR00320">
    <property type="entry name" value="GPROTEINBRPT"/>
</dbReference>
<dbReference type="PANTHER" id="PTHR19855">
    <property type="entry name" value="WD40 REPEAT PROTEIN 12, 37"/>
    <property type="match status" value="1"/>
</dbReference>
<protein>
    <recommendedName>
        <fullName evidence="6">Ribosome biogenesis protein WDR12 homolog</fullName>
    </recommendedName>
</protein>
<evidence type="ECO:0000259" key="9">
    <source>
        <dbReference type="Pfam" id="PF08154"/>
    </source>
</evidence>
<dbReference type="GO" id="GO:0030687">
    <property type="term" value="C:preribosome, large subunit precursor"/>
    <property type="evidence" value="ECO:0007669"/>
    <property type="project" value="UniProtKB-UniRule"/>
</dbReference>
<feature type="domain" description="NLE" evidence="9">
    <location>
        <begin position="11"/>
        <end position="73"/>
    </location>
</feature>
<dbReference type="OMA" id="DHKYVEF"/>
<dbReference type="PROSITE" id="PS50082">
    <property type="entry name" value="WD_REPEATS_2"/>
    <property type="match status" value="5"/>
</dbReference>
<evidence type="ECO:0000256" key="5">
    <source>
        <dbReference type="ARBA" id="ARBA00023242"/>
    </source>
</evidence>
<keyword evidence="2 6" id="KW-0698">rRNA processing</keyword>
<dbReference type="GO" id="GO:0005730">
    <property type="term" value="C:nucleolus"/>
    <property type="evidence" value="ECO:0007669"/>
    <property type="project" value="UniProtKB-SubCell"/>
</dbReference>
<dbReference type="Gene3D" id="2.130.10.10">
    <property type="entry name" value="YVTN repeat-like/Quinoprotein amine dehydrogenase"/>
    <property type="match status" value="1"/>
</dbReference>
<dbReference type="Pfam" id="PF08154">
    <property type="entry name" value="NLE"/>
    <property type="match status" value="1"/>
</dbReference>
<feature type="repeat" description="WD" evidence="7">
    <location>
        <begin position="192"/>
        <end position="226"/>
    </location>
</feature>
<feature type="repeat" description="WD" evidence="7">
    <location>
        <begin position="318"/>
        <end position="343"/>
    </location>
</feature>
<feature type="region of interest" description="Disordered" evidence="8">
    <location>
        <begin position="227"/>
        <end position="252"/>
    </location>
</feature>
<evidence type="ECO:0000256" key="8">
    <source>
        <dbReference type="SAM" id="MobiDB-lite"/>
    </source>
</evidence>
<dbReference type="InterPro" id="IPR012972">
    <property type="entry name" value="NLE"/>
</dbReference>
<dbReference type="HAMAP" id="MF_03029">
    <property type="entry name" value="WDR12"/>
    <property type="match status" value="1"/>
</dbReference>
<name>A0A1Y1IFE5_KLENI</name>
<evidence type="ECO:0000256" key="7">
    <source>
        <dbReference type="PROSITE-ProRule" id="PRU00221"/>
    </source>
</evidence>
<evidence type="ECO:0000256" key="4">
    <source>
        <dbReference type="ARBA" id="ARBA00022737"/>
    </source>
</evidence>
<comment type="function">
    <text evidence="6">Required for maturation of ribosomal RNAs and formation of the large ribosomal subunit.</text>
</comment>
<dbReference type="GO" id="GO:0005654">
    <property type="term" value="C:nucleoplasm"/>
    <property type="evidence" value="ECO:0007669"/>
    <property type="project" value="UniProtKB-SubCell"/>
</dbReference>
<keyword evidence="3 7" id="KW-0853">WD repeat</keyword>
<dbReference type="SMART" id="SM00320">
    <property type="entry name" value="WD40"/>
    <property type="match status" value="7"/>
</dbReference>
<feature type="repeat" description="WD" evidence="7">
    <location>
        <begin position="141"/>
        <end position="185"/>
    </location>
</feature>
<dbReference type="Pfam" id="PF00400">
    <property type="entry name" value="WD40"/>
    <property type="match status" value="6"/>
</dbReference>
<organism evidence="10 11">
    <name type="scientific">Klebsormidium nitens</name>
    <name type="common">Green alga</name>
    <name type="synonym">Ulothrix nitens</name>
    <dbReference type="NCBI Taxonomy" id="105231"/>
    <lineage>
        <taxon>Eukaryota</taxon>
        <taxon>Viridiplantae</taxon>
        <taxon>Streptophyta</taxon>
        <taxon>Klebsormidiophyceae</taxon>
        <taxon>Klebsormidiales</taxon>
        <taxon>Klebsormidiaceae</taxon>
        <taxon>Klebsormidium</taxon>
    </lineage>
</organism>
<sequence>MDAMGGEERQVQVRFVTKLPEEYRVTNASFAVPARLTRYGLSEVINSLLSTEKLRPFDFLVGGELLRTSLESLLVSKKLSAETTLTIEYIPAVGLPKPVSSHVHDDWVSAINGTSPDVLVSGCYDGVARLWSSSGEALTSLQGHSDAITSTAVIPRASGSCDVITASKDRTLRVWQVKGTDSQPSGDLHQVLRGHSAAIQSVVASPSGNEVASGSWDTTIKVWSVSRDAEDGGSAPKRQRVEDSGAAPAGEQEAREARVTLEGHSQCVSAVDWSRADTIHSASWDHSVRTWDVQAAVNTSTITGSKVILALSVGGEGGALLATGGADPAIRIWDSRDSSSTGSAIQLLSHKGWITAVKWHKTRTHQLLSTSHDGTVKMWDVRSKVPLHTVQAHTVKALCVDWFQEATIVSGGADNQLRFHALDNP</sequence>
<dbReference type="EMBL" id="DF237405">
    <property type="protein sequence ID" value="GAQ88752.1"/>
    <property type="molecule type" value="Genomic_DNA"/>
</dbReference>
<dbReference type="STRING" id="105231.A0A1Y1IFE5"/>
<dbReference type="Proteomes" id="UP000054558">
    <property type="component" value="Unassembled WGS sequence"/>
</dbReference>
<dbReference type="InterPro" id="IPR001680">
    <property type="entry name" value="WD40_rpt"/>
</dbReference>
<evidence type="ECO:0000313" key="11">
    <source>
        <dbReference type="Proteomes" id="UP000054558"/>
    </source>
</evidence>
<keyword evidence="1 6" id="KW-0690">Ribosome biogenesis</keyword>
<dbReference type="GO" id="GO:0000466">
    <property type="term" value="P:maturation of 5.8S rRNA from tricistronic rRNA transcript (SSU-rRNA, 5.8S rRNA, LSU-rRNA)"/>
    <property type="evidence" value="ECO:0007669"/>
    <property type="project" value="UniProtKB-UniRule"/>
</dbReference>
<comment type="similarity">
    <text evidence="6">Belongs to the WD repeat WDR12/YTM1 family.</text>
</comment>
<reference evidence="10 11" key="1">
    <citation type="journal article" date="2014" name="Nat. Commun.">
        <title>Klebsormidium flaccidum genome reveals primary factors for plant terrestrial adaptation.</title>
        <authorList>
            <person name="Hori K."/>
            <person name="Maruyama F."/>
            <person name="Fujisawa T."/>
            <person name="Togashi T."/>
            <person name="Yamamoto N."/>
            <person name="Seo M."/>
            <person name="Sato S."/>
            <person name="Yamada T."/>
            <person name="Mori H."/>
            <person name="Tajima N."/>
            <person name="Moriyama T."/>
            <person name="Ikeuchi M."/>
            <person name="Watanabe M."/>
            <person name="Wada H."/>
            <person name="Kobayashi K."/>
            <person name="Saito M."/>
            <person name="Masuda T."/>
            <person name="Sasaki-Sekimoto Y."/>
            <person name="Mashiguchi K."/>
            <person name="Awai K."/>
            <person name="Shimojima M."/>
            <person name="Masuda S."/>
            <person name="Iwai M."/>
            <person name="Nobusawa T."/>
            <person name="Narise T."/>
            <person name="Kondo S."/>
            <person name="Saito H."/>
            <person name="Sato R."/>
            <person name="Murakawa M."/>
            <person name="Ihara Y."/>
            <person name="Oshima-Yamada Y."/>
            <person name="Ohtaka K."/>
            <person name="Satoh M."/>
            <person name="Sonobe K."/>
            <person name="Ishii M."/>
            <person name="Ohtani R."/>
            <person name="Kanamori-Sato M."/>
            <person name="Honoki R."/>
            <person name="Miyazaki D."/>
            <person name="Mochizuki H."/>
            <person name="Umetsu J."/>
            <person name="Higashi K."/>
            <person name="Shibata D."/>
            <person name="Kamiya Y."/>
            <person name="Sato N."/>
            <person name="Nakamura Y."/>
            <person name="Tabata S."/>
            <person name="Ida S."/>
            <person name="Kurokawa K."/>
            <person name="Ohta H."/>
        </authorList>
    </citation>
    <scope>NUCLEOTIDE SEQUENCE [LARGE SCALE GENOMIC DNA]</scope>
    <source>
        <strain evidence="10 11">NIES-2285</strain>
    </source>
</reference>
<keyword evidence="5 6" id="KW-0539">Nucleus</keyword>
<dbReference type="InterPro" id="IPR036322">
    <property type="entry name" value="WD40_repeat_dom_sf"/>
</dbReference>
<accession>A0A1Y1IFE5</accession>
<dbReference type="InterPro" id="IPR028599">
    <property type="entry name" value="WDR12/Ytm1"/>
</dbReference>
<feature type="repeat" description="WD" evidence="7">
    <location>
        <begin position="347"/>
        <end position="389"/>
    </location>
</feature>
<evidence type="ECO:0000256" key="3">
    <source>
        <dbReference type="ARBA" id="ARBA00022574"/>
    </source>
</evidence>
<keyword evidence="11" id="KW-1185">Reference proteome</keyword>
<evidence type="ECO:0000256" key="6">
    <source>
        <dbReference type="HAMAP-Rule" id="MF_03029"/>
    </source>
</evidence>
<evidence type="ECO:0000256" key="1">
    <source>
        <dbReference type="ARBA" id="ARBA00022517"/>
    </source>
</evidence>
<gene>
    <name evidence="10" type="ORF">KFL_004560130</name>
</gene>
<dbReference type="CDD" id="cd00200">
    <property type="entry name" value="WD40"/>
    <property type="match status" value="1"/>
</dbReference>
<evidence type="ECO:0000313" key="10">
    <source>
        <dbReference type="EMBL" id="GAQ88752.1"/>
    </source>
</evidence>
<keyword evidence="4" id="KW-0677">Repeat</keyword>
<dbReference type="GO" id="GO:0000463">
    <property type="term" value="P:maturation of LSU-rRNA from tricistronic rRNA transcript (SSU-rRNA, 5.8S rRNA, LSU-rRNA)"/>
    <property type="evidence" value="ECO:0007669"/>
    <property type="project" value="UniProtKB-UniRule"/>
</dbReference>
<dbReference type="InterPro" id="IPR020472">
    <property type="entry name" value="WD40_PAC1"/>
</dbReference>
<dbReference type="GO" id="GO:0043021">
    <property type="term" value="F:ribonucleoprotein complex binding"/>
    <property type="evidence" value="ECO:0007669"/>
    <property type="project" value="UniProtKB-UniRule"/>
</dbReference>
<dbReference type="InterPro" id="IPR015943">
    <property type="entry name" value="WD40/YVTN_repeat-like_dom_sf"/>
</dbReference>
<dbReference type="SUPFAM" id="SSF50978">
    <property type="entry name" value="WD40 repeat-like"/>
    <property type="match status" value="1"/>
</dbReference>
<dbReference type="AlphaFoldDB" id="A0A1Y1IFE5"/>
<dbReference type="PANTHER" id="PTHR19855:SF11">
    <property type="entry name" value="RIBOSOME BIOGENESIS PROTEIN WDR12"/>
    <property type="match status" value="1"/>
</dbReference>
<dbReference type="PROSITE" id="PS50294">
    <property type="entry name" value="WD_REPEATS_REGION"/>
    <property type="match status" value="4"/>
</dbReference>
<dbReference type="OrthoDB" id="10251381at2759"/>
<dbReference type="PROSITE" id="PS00678">
    <property type="entry name" value="WD_REPEATS_1"/>
    <property type="match status" value="1"/>
</dbReference>
<feature type="repeat" description="WD" evidence="7">
    <location>
        <begin position="261"/>
        <end position="301"/>
    </location>
</feature>
<comment type="subcellular location">
    <subcellularLocation>
        <location evidence="6">Nucleus</location>
        <location evidence="6">Nucleolus</location>
    </subcellularLocation>
    <subcellularLocation>
        <location evidence="6">Nucleus</location>
        <location evidence="6">Nucleoplasm</location>
    </subcellularLocation>
</comment>
<dbReference type="InterPro" id="IPR019775">
    <property type="entry name" value="WD40_repeat_CS"/>
</dbReference>
<proteinExistence type="inferred from homology"/>
<evidence type="ECO:0000256" key="2">
    <source>
        <dbReference type="ARBA" id="ARBA00022552"/>
    </source>
</evidence>